<reference evidence="2 3" key="1">
    <citation type="submission" date="2019-06" db="EMBL/GenBank/DDBJ databases">
        <title>Genomic Encyclopedia of Archaeal and Bacterial Type Strains, Phase II (KMG-II): from individual species to whole genera.</title>
        <authorList>
            <person name="Goeker M."/>
        </authorList>
    </citation>
    <scope>NUCLEOTIDE SEQUENCE [LARGE SCALE GENOMIC DNA]</scope>
    <source>
        <strain evidence="2 3">DSM 18423</strain>
    </source>
</reference>
<dbReference type="Proteomes" id="UP000320582">
    <property type="component" value="Unassembled WGS sequence"/>
</dbReference>
<keyword evidence="3" id="KW-1185">Reference proteome</keyword>
<evidence type="ECO:0000313" key="2">
    <source>
        <dbReference type="EMBL" id="TQM93525.1"/>
    </source>
</evidence>
<dbReference type="PANTHER" id="PTHR34846:SF11">
    <property type="entry name" value="4-CARBOXYMUCONOLACTONE DECARBOXYLASE FAMILY PROTEIN (AFU_ORTHOLOGUE AFUA_6G11590)"/>
    <property type="match status" value="1"/>
</dbReference>
<dbReference type="RefSeq" id="WP_142081497.1">
    <property type="nucleotide sequence ID" value="NZ_VFPT01000001.1"/>
</dbReference>
<proteinExistence type="predicted"/>
<dbReference type="GO" id="GO:0051920">
    <property type="term" value="F:peroxiredoxin activity"/>
    <property type="evidence" value="ECO:0007669"/>
    <property type="project" value="InterPro"/>
</dbReference>
<dbReference type="AlphaFoldDB" id="A0A543KEM2"/>
<dbReference type="PANTHER" id="PTHR34846">
    <property type="entry name" value="4-CARBOXYMUCONOLACTONE DECARBOXYLASE FAMILY PROTEIN (AFU_ORTHOLOGUE AFUA_6G11590)"/>
    <property type="match status" value="1"/>
</dbReference>
<dbReference type="OrthoDB" id="4704294at2"/>
<protein>
    <submittedName>
        <fullName evidence="2">Carboxymuconolactone decarboxylase family protein</fullName>
    </submittedName>
</protein>
<organism evidence="2 3">
    <name type="scientific">Roseinatronobacter monicus</name>
    <dbReference type="NCBI Taxonomy" id="393481"/>
    <lineage>
        <taxon>Bacteria</taxon>
        <taxon>Pseudomonadati</taxon>
        <taxon>Pseudomonadota</taxon>
        <taxon>Alphaproteobacteria</taxon>
        <taxon>Rhodobacterales</taxon>
        <taxon>Paracoccaceae</taxon>
        <taxon>Roseinatronobacter</taxon>
    </lineage>
</organism>
<evidence type="ECO:0000259" key="1">
    <source>
        <dbReference type="Pfam" id="PF02627"/>
    </source>
</evidence>
<dbReference type="Pfam" id="PF02627">
    <property type="entry name" value="CMD"/>
    <property type="match status" value="1"/>
</dbReference>
<dbReference type="InterPro" id="IPR029032">
    <property type="entry name" value="AhpD-like"/>
</dbReference>
<comment type="caution">
    <text evidence="2">The sequence shown here is derived from an EMBL/GenBank/DDBJ whole genome shotgun (WGS) entry which is preliminary data.</text>
</comment>
<gene>
    <name evidence="2" type="ORF">BD293_2162</name>
</gene>
<name>A0A543KEM2_9RHOB</name>
<dbReference type="EMBL" id="VFPT01000001">
    <property type="protein sequence ID" value="TQM93525.1"/>
    <property type="molecule type" value="Genomic_DNA"/>
</dbReference>
<evidence type="ECO:0000313" key="3">
    <source>
        <dbReference type="Proteomes" id="UP000320582"/>
    </source>
</evidence>
<feature type="domain" description="Carboxymuconolactone decarboxylase-like" evidence="1">
    <location>
        <begin position="38"/>
        <end position="114"/>
    </location>
</feature>
<dbReference type="InterPro" id="IPR003779">
    <property type="entry name" value="CMD-like"/>
</dbReference>
<dbReference type="SUPFAM" id="SSF69118">
    <property type="entry name" value="AhpD-like"/>
    <property type="match status" value="1"/>
</dbReference>
<sequence length="184" mass="20021">MTRPFLPIPDSDWPAEIDDMREGFAGQLNVYRVMAHHPDLLRAWSGLRAHIVHASALGRARAEVVILRLAHRVSSSYEWNQHVARGLSAGLSKPRIASLRGPLAGMGQDDAILAGAVDHLLDHSKLPPAQMAQLEDLIGRPAVLDLMATLGMYLTLGFLLNSTNCPLDADIATELAQNAPELRV</sequence>
<accession>A0A543KEM2</accession>
<dbReference type="Gene3D" id="1.20.1290.10">
    <property type="entry name" value="AhpD-like"/>
    <property type="match status" value="1"/>
</dbReference>